<evidence type="ECO:0000256" key="1">
    <source>
        <dbReference type="SAM" id="MobiDB-lite"/>
    </source>
</evidence>
<evidence type="ECO:0000313" key="4">
    <source>
        <dbReference type="WBParaSite" id="MCU_009690-RA"/>
    </source>
</evidence>
<dbReference type="AlphaFoldDB" id="A0A0R3UPD7"/>
<keyword evidence="3" id="KW-1185">Reference proteome</keyword>
<reference evidence="4" key="2">
    <citation type="submission" date="2019-11" db="UniProtKB">
        <authorList>
            <consortium name="WormBaseParasite"/>
        </authorList>
    </citation>
    <scope>IDENTIFICATION</scope>
</reference>
<dbReference type="Proteomes" id="UP000267029">
    <property type="component" value="Unassembled WGS sequence"/>
</dbReference>
<evidence type="ECO:0000313" key="2">
    <source>
        <dbReference type="EMBL" id="VDD83707.1"/>
    </source>
</evidence>
<accession>A0A0R3UPD7</accession>
<sequence length="94" mass="10928">MRNAKRGNIYRHLSRSENLNEFIIVQWGRATTRLWIASEGPPQETPRRPQPPYRLTIEVYVDAKPNDDQIDAHTSQSDSDFSRANSTFGQIARW</sequence>
<gene>
    <name evidence="2" type="ORF">MCOS_LOCUS9710</name>
</gene>
<dbReference type="EMBL" id="UXSR01005811">
    <property type="protein sequence ID" value="VDD83707.1"/>
    <property type="molecule type" value="Genomic_DNA"/>
</dbReference>
<evidence type="ECO:0000313" key="3">
    <source>
        <dbReference type="Proteomes" id="UP000267029"/>
    </source>
</evidence>
<name>A0A0R3UPD7_MESCO</name>
<reference evidence="2 3" key="1">
    <citation type="submission" date="2018-10" db="EMBL/GenBank/DDBJ databases">
        <authorList>
            <consortium name="Pathogen Informatics"/>
        </authorList>
    </citation>
    <scope>NUCLEOTIDE SEQUENCE [LARGE SCALE GENOMIC DNA]</scope>
</reference>
<protein>
    <submittedName>
        <fullName evidence="2 4">Uncharacterized protein</fullName>
    </submittedName>
</protein>
<organism evidence="2 3">
    <name type="scientific">Mesocestoides corti</name>
    <name type="common">Flatworm</name>
    <dbReference type="NCBI Taxonomy" id="53468"/>
    <lineage>
        <taxon>Eukaryota</taxon>
        <taxon>Metazoa</taxon>
        <taxon>Spiralia</taxon>
        <taxon>Lophotrochozoa</taxon>
        <taxon>Platyhelminthes</taxon>
        <taxon>Cestoda</taxon>
        <taxon>Eucestoda</taxon>
        <taxon>Cyclophyllidea</taxon>
        <taxon>Mesocestoididae</taxon>
        <taxon>Mesocestoides</taxon>
    </lineage>
</organism>
<feature type="compositionally biased region" description="Polar residues" evidence="1">
    <location>
        <begin position="72"/>
        <end position="94"/>
    </location>
</feature>
<dbReference type="WBParaSite" id="MCU_009690-RA">
    <property type="protein sequence ID" value="MCU_009690-RA"/>
    <property type="gene ID" value="MCU_009690"/>
</dbReference>
<feature type="region of interest" description="Disordered" evidence="1">
    <location>
        <begin position="66"/>
        <end position="94"/>
    </location>
</feature>
<proteinExistence type="predicted"/>